<sequence>MPSGLKSMLQDMDNIVDCTAFVPAYLKHALSQLERGDPYYKAPGDHMYEDGDALAPEPIRGCHTPEAFVYHPRSIVELSGECQNSFQVESGWNLLVHTPVLAAGLYLGPLRKDLVCLLTPRPHGLRVYPIPQFAPAAHNEQGQKHFEF</sequence>
<gene>
    <name evidence="1" type="ORF">FJTKL_07388</name>
</gene>
<evidence type="ECO:0000313" key="1">
    <source>
        <dbReference type="EMBL" id="KAL2285888.1"/>
    </source>
</evidence>
<organism evidence="1 2">
    <name type="scientific">Diaporthe vaccinii</name>
    <dbReference type="NCBI Taxonomy" id="105482"/>
    <lineage>
        <taxon>Eukaryota</taxon>
        <taxon>Fungi</taxon>
        <taxon>Dikarya</taxon>
        <taxon>Ascomycota</taxon>
        <taxon>Pezizomycotina</taxon>
        <taxon>Sordariomycetes</taxon>
        <taxon>Sordariomycetidae</taxon>
        <taxon>Diaporthales</taxon>
        <taxon>Diaporthaceae</taxon>
        <taxon>Diaporthe</taxon>
        <taxon>Diaporthe eres species complex</taxon>
    </lineage>
</organism>
<reference evidence="1 2" key="1">
    <citation type="submission" date="2024-03" db="EMBL/GenBank/DDBJ databases">
        <title>A high-quality draft genome sequence of Diaporthe vaccinii, a causative agent of upright dieback and viscid rot disease in cranberry plants.</title>
        <authorList>
            <person name="Sarrasin M."/>
            <person name="Lang B.F."/>
            <person name="Burger G."/>
        </authorList>
    </citation>
    <scope>NUCLEOTIDE SEQUENCE [LARGE SCALE GENOMIC DNA]</scope>
    <source>
        <strain evidence="1 2">IS7</strain>
    </source>
</reference>
<accession>A0ABR4ETX7</accession>
<proteinExistence type="predicted"/>
<comment type="caution">
    <text evidence="1">The sequence shown here is derived from an EMBL/GenBank/DDBJ whole genome shotgun (WGS) entry which is preliminary data.</text>
</comment>
<dbReference type="Proteomes" id="UP001600888">
    <property type="component" value="Unassembled WGS sequence"/>
</dbReference>
<keyword evidence="2" id="KW-1185">Reference proteome</keyword>
<name>A0ABR4ETX7_9PEZI</name>
<dbReference type="EMBL" id="JBAWTH010000027">
    <property type="protein sequence ID" value="KAL2285888.1"/>
    <property type="molecule type" value="Genomic_DNA"/>
</dbReference>
<protein>
    <submittedName>
        <fullName evidence="1">Uncharacterized protein</fullName>
    </submittedName>
</protein>
<evidence type="ECO:0000313" key="2">
    <source>
        <dbReference type="Proteomes" id="UP001600888"/>
    </source>
</evidence>